<evidence type="ECO:0000259" key="1">
    <source>
        <dbReference type="Pfam" id="PF00501"/>
    </source>
</evidence>
<name>A0ABV8FN46_9ACTN</name>
<sequence length="475" mass="50096">MREVSAAIAPPDPTLTPGIRRDDVVSLLDRTIDLTRPAGDHRPGFDEVLADVAALGLAPGTPVVIALANGRHLLQQYFAVLLSGGVPLAVSPSTPSARIRALAAHLNAGALIAARIDPALYDARRRFEVGEQQAVPLPMGGPRGVYEPGQVLMLTSGTSGMFSACLHAVDSLLRNARRHAAAVGVRADDRLLISLPLYYSYAIVAQAMTALITGASLVVSGPPFTPAAYRETILRHGVTSSSLTPTIARQLVEIGERLPTGLRSVAVGGDRTDPRHVAGLLDLNPGGELYLTYGLTEAGPRVATLAAHREPAHRHASVGLPLDGVTATVRDPGPDGAGELLVATDTALLRKVGPAARQPLIAPGLVATGDLFRRDDDGYLYYTGRLSDFVVVRGEKVSLFSIRQAAQTLPGVARAVPRVWRGDDGENRIDLEVHASDPARVTEAAVHAGLRPLLLRSERPARVTVVPVAATAQHK</sequence>
<comment type="caution">
    <text evidence="2">The sequence shown here is derived from an EMBL/GenBank/DDBJ whole genome shotgun (WGS) entry which is preliminary data.</text>
</comment>
<dbReference type="Gene3D" id="3.40.50.12780">
    <property type="entry name" value="N-terminal domain of ligase-like"/>
    <property type="match status" value="1"/>
</dbReference>
<dbReference type="InterPro" id="IPR000873">
    <property type="entry name" value="AMP-dep_synth/lig_dom"/>
</dbReference>
<dbReference type="PANTHER" id="PTHR43767:SF1">
    <property type="entry name" value="NONRIBOSOMAL PEPTIDE SYNTHASE PES1 (EUROFUNG)-RELATED"/>
    <property type="match status" value="1"/>
</dbReference>
<dbReference type="RefSeq" id="WP_378534091.1">
    <property type="nucleotide sequence ID" value="NZ_JBHSBH010000010.1"/>
</dbReference>
<organism evidence="2 3">
    <name type="scientific">Nocardiopsis sediminis</name>
    <dbReference type="NCBI Taxonomy" id="1778267"/>
    <lineage>
        <taxon>Bacteria</taxon>
        <taxon>Bacillati</taxon>
        <taxon>Actinomycetota</taxon>
        <taxon>Actinomycetes</taxon>
        <taxon>Streptosporangiales</taxon>
        <taxon>Nocardiopsidaceae</taxon>
        <taxon>Nocardiopsis</taxon>
    </lineage>
</organism>
<reference evidence="3" key="1">
    <citation type="journal article" date="2019" name="Int. J. Syst. Evol. Microbiol.">
        <title>The Global Catalogue of Microorganisms (GCM) 10K type strain sequencing project: providing services to taxonomists for standard genome sequencing and annotation.</title>
        <authorList>
            <consortium name="The Broad Institute Genomics Platform"/>
            <consortium name="The Broad Institute Genome Sequencing Center for Infectious Disease"/>
            <person name="Wu L."/>
            <person name="Ma J."/>
        </authorList>
    </citation>
    <scope>NUCLEOTIDE SEQUENCE [LARGE SCALE GENOMIC DNA]</scope>
    <source>
        <strain evidence="3">TBRC 1826</strain>
    </source>
</reference>
<proteinExistence type="predicted"/>
<dbReference type="Pfam" id="PF00501">
    <property type="entry name" value="AMP-binding"/>
    <property type="match status" value="1"/>
</dbReference>
<protein>
    <submittedName>
        <fullName evidence="2">Class I adenylate-forming enzyme family protein</fullName>
    </submittedName>
</protein>
<keyword evidence="3" id="KW-1185">Reference proteome</keyword>
<dbReference type="InterPro" id="IPR050237">
    <property type="entry name" value="ATP-dep_AMP-bd_enzyme"/>
</dbReference>
<dbReference type="CDD" id="cd04433">
    <property type="entry name" value="AFD_class_I"/>
    <property type="match status" value="1"/>
</dbReference>
<gene>
    <name evidence="2" type="ORF">ACFOVU_15125</name>
</gene>
<dbReference type="SUPFAM" id="SSF56801">
    <property type="entry name" value="Acetyl-CoA synthetase-like"/>
    <property type="match status" value="1"/>
</dbReference>
<accession>A0ABV8FN46</accession>
<dbReference type="EMBL" id="JBHSBH010000010">
    <property type="protein sequence ID" value="MFC3997262.1"/>
    <property type="molecule type" value="Genomic_DNA"/>
</dbReference>
<dbReference type="PANTHER" id="PTHR43767">
    <property type="entry name" value="LONG-CHAIN-FATTY-ACID--COA LIGASE"/>
    <property type="match status" value="1"/>
</dbReference>
<evidence type="ECO:0000313" key="3">
    <source>
        <dbReference type="Proteomes" id="UP001595847"/>
    </source>
</evidence>
<dbReference type="Proteomes" id="UP001595847">
    <property type="component" value="Unassembled WGS sequence"/>
</dbReference>
<evidence type="ECO:0000313" key="2">
    <source>
        <dbReference type="EMBL" id="MFC3997262.1"/>
    </source>
</evidence>
<feature type="domain" description="AMP-dependent synthetase/ligase" evidence="1">
    <location>
        <begin position="54"/>
        <end position="345"/>
    </location>
</feature>
<dbReference type="InterPro" id="IPR042099">
    <property type="entry name" value="ANL_N_sf"/>
</dbReference>